<keyword evidence="2 6" id="KW-1003">Cell membrane</keyword>
<sequence length="223" mass="24905">MINRSPAKFLKNPRFWMAIALLFFLLLCIFSPLKVLFDPIVLTQQIKSWGNWGIFLFLLIFTAATAVGIPGVMFPIVAGAVFGLVWGTFWSVVGATLGAIAAFWTARYLLHDWAKRRFGEHPALMRFNQAIARQPLTFVLAVRFAPISPFTVVNFLFGLTPINWFPYAVGTFLGIIPGMIAYVWVGATGESVLRGGDRFPFFLALSFLALLSFLPILARKKKP</sequence>
<feature type="transmembrane region" description="Helical" evidence="6">
    <location>
        <begin position="53"/>
        <end position="74"/>
    </location>
</feature>
<name>A0ABV0JRR8_9CYAN</name>
<keyword evidence="5 6" id="KW-0472">Membrane</keyword>
<evidence type="ECO:0000259" key="7">
    <source>
        <dbReference type="Pfam" id="PF09335"/>
    </source>
</evidence>
<evidence type="ECO:0000256" key="1">
    <source>
        <dbReference type="ARBA" id="ARBA00004651"/>
    </source>
</evidence>
<evidence type="ECO:0000256" key="4">
    <source>
        <dbReference type="ARBA" id="ARBA00022989"/>
    </source>
</evidence>
<feature type="transmembrane region" description="Helical" evidence="6">
    <location>
        <begin position="136"/>
        <end position="157"/>
    </location>
</feature>
<evidence type="ECO:0000256" key="5">
    <source>
        <dbReference type="ARBA" id="ARBA00023136"/>
    </source>
</evidence>
<comment type="similarity">
    <text evidence="6">Belongs to the TVP38/TMEM64 family.</text>
</comment>
<dbReference type="EMBL" id="JAMPKK010000037">
    <property type="protein sequence ID" value="MEP0866102.1"/>
    <property type="molecule type" value="Genomic_DNA"/>
</dbReference>
<comment type="subcellular location">
    <subcellularLocation>
        <location evidence="1 6">Cell membrane</location>
        <topology evidence="1 6">Multi-pass membrane protein</topology>
    </subcellularLocation>
</comment>
<evidence type="ECO:0000256" key="6">
    <source>
        <dbReference type="RuleBase" id="RU366058"/>
    </source>
</evidence>
<evidence type="ECO:0000313" key="9">
    <source>
        <dbReference type="Proteomes" id="UP001442494"/>
    </source>
</evidence>
<dbReference type="PANTHER" id="PTHR12677:SF59">
    <property type="entry name" value="GOLGI APPARATUS MEMBRANE PROTEIN TVP38-RELATED"/>
    <property type="match status" value="1"/>
</dbReference>
<organism evidence="8 9">
    <name type="scientific">Funiculus sociatus GB2-A5</name>
    <dbReference type="NCBI Taxonomy" id="2933946"/>
    <lineage>
        <taxon>Bacteria</taxon>
        <taxon>Bacillati</taxon>
        <taxon>Cyanobacteriota</taxon>
        <taxon>Cyanophyceae</taxon>
        <taxon>Coleofasciculales</taxon>
        <taxon>Coleofasciculaceae</taxon>
        <taxon>Funiculus</taxon>
    </lineage>
</organism>
<dbReference type="InterPro" id="IPR015414">
    <property type="entry name" value="TMEM64"/>
</dbReference>
<dbReference type="Proteomes" id="UP001442494">
    <property type="component" value="Unassembled WGS sequence"/>
</dbReference>
<protein>
    <recommendedName>
        <fullName evidence="6">TVP38/TMEM64 family membrane protein</fullName>
    </recommendedName>
</protein>
<dbReference type="PANTHER" id="PTHR12677">
    <property type="entry name" value="GOLGI APPARATUS MEMBRANE PROTEIN TVP38-RELATED"/>
    <property type="match status" value="1"/>
</dbReference>
<dbReference type="InterPro" id="IPR032816">
    <property type="entry name" value="VTT_dom"/>
</dbReference>
<keyword evidence="4 6" id="KW-1133">Transmembrane helix</keyword>
<feature type="transmembrane region" description="Helical" evidence="6">
    <location>
        <begin position="199"/>
        <end position="218"/>
    </location>
</feature>
<evidence type="ECO:0000313" key="8">
    <source>
        <dbReference type="EMBL" id="MEP0866102.1"/>
    </source>
</evidence>
<proteinExistence type="inferred from homology"/>
<comment type="caution">
    <text evidence="8">The sequence shown here is derived from an EMBL/GenBank/DDBJ whole genome shotgun (WGS) entry which is preliminary data.</text>
</comment>
<feature type="transmembrane region" description="Helical" evidence="6">
    <location>
        <begin position="164"/>
        <end position="187"/>
    </location>
</feature>
<evidence type="ECO:0000256" key="2">
    <source>
        <dbReference type="ARBA" id="ARBA00022475"/>
    </source>
</evidence>
<evidence type="ECO:0000256" key="3">
    <source>
        <dbReference type="ARBA" id="ARBA00022692"/>
    </source>
</evidence>
<gene>
    <name evidence="8" type="ORF">NDI37_16680</name>
</gene>
<feature type="domain" description="VTT" evidence="7">
    <location>
        <begin position="69"/>
        <end position="187"/>
    </location>
</feature>
<reference evidence="8 9" key="1">
    <citation type="submission" date="2022-04" db="EMBL/GenBank/DDBJ databases">
        <title>Positive selection, recombination, and allopatry shape intraspecific diversity of widespread and dominant cyanobacteria.</title>
        <authorList>
            <person name="Wei J."/>
            <person name="Shu W."/>
            <person name="Hu C."/>
        </authorList>
    </citation>
    <scope>NUCLEOTIDE SEQUENCE [LARGE SCALE GENOMIC DNA]</scope>
    <source>
        <strain evidence="8 9">GB2-A5</strain>
    </source>
</reference>
<keyword evidence="9" id="KW-1185">Reference proteome</keyword>
<accession>A0ABV0JRR8</accession>
<dbReference type="Pfam" id="PF09335">
    <property type="entry name" value="VTT_dom"/>
    <property type="match status" value="1"/>
</dbReference>
<keyword evidence="3 6" id="KW-0812">Transmembrane</keyword>
<feature type="transmembrane region" description="Helical" evidence="6">
    <location>
        <begin position="81"/>
        <end position="104"/>
    </location>
</feature>